<evidence type="ECO:0000313" key="1">
    <source>
        <dbReference type="EMBL" id="QHS83501.1"/>
    </source>
</evidence>
<sequence length="79" mass="9587">MQTIISEIKTIPENIKINHKKFQKMLFLHNAIEDGWSIRKTDNHYVFSKKHENKKEVYQKAYLEKFILSNQEVDNIMDY</sequence>
<protein>
    <submittedName>
        <fullName evidence="1">Uncharacterized protein</fullName>
    </submittedName>
</protein>
<reference evidence="1" key="1">
    <citation type="journal article" date="2020" name="Nature">
        <title>Giant virus diversity and host interactions through global metagenomics.</title>
        <authorList>
            <person name="Schulz F."/>
            <person name="Roux S."/>
            <person name="Paez-Espino D."/>
            <person name="Jungbluth S."/>
            <person name="Walsh D.A."/>
            <person name="Denef V.J."/>
            <person name="McMahon K.D."/>
            <person name="Konstantinidis K.T."/>
            <person name="Eloe-Fadrosh E.A."/>
            <person name="Kyrpides N.C."/>
            <person name="Woyke T."/>
        </authorList>
    </citation>
    <scope>NUCLEOTIDE SEQUENCE</scope>
    <source>
        <strain evidence="1">GVMAG-S-ERX555943-30</strain>
    </source>
</reference>
<accession>A0A6C0AW47</accession>
<dbReference type="EMBL" id="MN738759">
    <property type="protein sequence ID" value="QHS83501.1"/>
    <property type="molecule type" value="Genomic_DNA"/>
</dbReference>
<name>A0A6C0AW47_9ZZZZ</name>
<proteinExistence type="predicted"/>
<organism evidence="1">
    <name type="scientific">viral metagenome</name>
    <dbReference type="NCBI Taxonomy" id="1070528"/>
    <lineage>
        <taxon>unclassified sequences</taxon>
        <taxon>metagenomes</taxon>
        <taxon>organismal metagenomes</taxon>
    </lineage>
</organism>
<dbReference type="AlphaFoldDB" id="A0A6C0AW47"/>